<organism evidence="4 5">
    <name type="scientific">Thermacetogenium phaeum</name>
    <dbReference type="NCBI Taxonomy" id="85874"/>
    <lineage>
        <taxon>Bacteria</taxon>
        <taxon>Bacillati</taxon>
        <taxon>Bacillota</taxon>
        <taxon>Clostridia</taxon>
        <taxon>Thermoanaerobacterales</taxon>
        <taxon>Thermoanaerobacteraceae</taxon>
        <taxon>Thermacetogenium</taxon>
    </lineage>
</organism>
<dbReference type="Proteomes" id="UP000053326">
    <property type="component" value="Unassembled WGS sequence"/>
</dbReference>
<dbReference type="PANTHER" id="PTHR43861:SF1">
    <property type="entry name" value="TRANS-ACONITATE 2-METHYLTRANSFERASE"/>
    <property type="match status" value="1"/>
</dbReference>
<evidence type="ECO:0000313" key="5">
    <source>
        <dbReference type="Proteomes" id="UP000053326"/>
    </source>
</evidence>
<comment type="caution">
    <text evidence="4">The sequence shown here is derived from an EMBL/GenBank/DDBJ whole genome shotgun (WGS) entry which is preliminary data.</text>
</comment>
<evidence type="ECO:0000256" key="1">
    <source>
        <dbReference type="ARBA" id="ARBA00022603"/>
    </source>
</evidence>
<proteinExistence type="predicted"/>
<dbReference type="GO" id="GO:0032259">
    <property type="term" value="P:methylation"/>
    <property type="evidence" value="ECO:0007669"/>
    <property type="project" value="UniProtKB-KW"/>
</dbReference>
<gene>
    <name evidence="4" type="ORF">XD66_1028</name>
</gene>
<dbReference type="Gene3D" id="2.20.25.110">
    <property type="entry name" value="S-adenosyl-L-methionine-dependent methyltransferases"/>
    <property type="match status" value="1"/>
</dbReference>
<dbReference type="GO" id="GO:0008168">
    <property type="term" value="F:methyltransferase activity"/>
    <property type="evidence" value="ECO:0007669"/>
    <property type="project" value="UniProtKB-KW"/>
</dbReference>
<keyword evidence="2 4" id="KW-0808">Transferase</keyword>
<evidence type="ECO:0000259" key="3">
    <source>
        <dbReference type="Pfam" id="PF13649"/>
    </source>
</evidence>
<dbReference type="AlphaFoldDB" id="A0A101FFU8"/>
<feature type="domain" description="Methyltransferase" evidence="3">
    <location>
        <begin position="44"/>
        <end position="139"/>
    </location>
</feature>
<dbReference type="EMBL" id="LGFO01000130">
    <property type="protein sequence ID" value="KUK36262.1"/>
    <property type="molecule type" value="Genomic_DNA"/>
</dbReference>
<dbReference type="PANTHER" id="PTHR43861">
    <property type="entry name" value="TRANS-ACONITATE 2-METHYLTRANSFERASE-RELATED"/>
    <property type="match status" value="1"/>
</dbReference>
<evidence type="ECO:0000313" key="4">
    <source>
        <dbReference type="EMBL" id="KUK36262.1"/>
    </source>
</evidence>
<accession>A0A101FFU8</accession>
<protein>
    <submittedName>
        <fullName evidence="4">Methyltransferase type 11</fullName>
    </submittedName>
</protein>
<dbReference type="SUPFAM" id="SSF53335">
    <property type="entry name" value="S-adenosyl-L-methionine-dependent methyltransferases"/>
    <property type="match status" value="1"/>
</dbReference>
<keyword evidence="1 4" id="KW-0489">Methyltransferase</keyword>
<name>A0A101FFU8_9THEO</name>
<dbReference type="InterPro" id="IPR041698">
    <property type="entry name" value="Methyltransf_25"/>
</dbReference>
<reference evidence="5" key="1">
    <citation type="journal article" date="2015" name="MBio">
        <title>Genome-Resolved Metagenomic Analysis Reveals Roles for Candidate Phyla and Other Microbial Community Members in Biogeochemical Transformations in Oil Reservoirs.</title>
        <authorList>
            <person name="Hu P."/>
            <person name="Tom L."/>
            <person name="Singh A."/>
            <person name="Thomas B.C."/>
            <person name="Baker B.J."/>
            <person name="Piceno Y.M."/>
            <person name="Andersen G.L."/>
            <person name="Banfield J.F."/>
        </authorList>
    </citation>
    <scope>NUCLEOTIDE SEQUENCE [LARGE SCALE GENOMIC DNA]</scope>
</reference>
<sequence>MEQNRNYEKLSFFYDLLMQGIDYEAWVSYVEEIVERFQGRTGSVVDLACGTGSSALPWARRGYRTFGVDLSAEMLALARQKAAQDGCQVTFLQQDLRFLRLPEAVDLAVCFQDGFNYILELPDLRRAFQAVFRNLNNGGLFVFDLNYLPQILSESEESSAAWGEGYSFSWRTRYLKEERIWEIVVSGEVKRNGEHIECFSETHRERIHEPQEVWSLLCDSGFVVQGNYQAFTFNPPHEGTFRVVYIAQKVKI</sequence>
<dbReference type="CDD" id="cd02440">
    <property type="entry name" value="AdoMet_MTases"/>
    <property type="match status" value="1"/>
</dbReference>
<dbReference type="Pfam" id="PF13649">
    <property type="entry name" value="Methyltransf_25"/>
    <property type="match status" value="1"/>
</dbReference>
<dbReference type="Gene3D" id="3.40.50.150">
    <property type="entry name" value="Vaccinia Virus protein VP39"/>
    <property type="match status" value="1"/>
</dbReference>
<dbReference type="InterPro" id="IPR029063">
    <property type="entry name" value="SAM-dependent_MTases_sf"/>
</dbReference>
<evidence type="ECO:0000256" key="2">
    <source>
        <dbReference type="ARBA" id="ARBA00022679"/>
    </source>
</evidence>